<dbReference type="InterPro" id="IPR012552">
    <property type="entry name" value="DVL"/>
</dbReference>
<reference evidence="8" key="1">
    <citation type="submission" date="2021-01" db="EMBL/GenBank/DDBJ databases">
        <authorList>
            <consortium name="Genoscope - CEA"/>
            <person name="William W."/>
        </authorList>
    </citation>
    <scope>NUCLEOTIDE SEQUENCE</scope>
</reference>
<keyword evidence="3" id="KW-1003">Cell membrane</keyword>
<comment type="subcellular location">
    <subcellularLocation>
        <location evidence="1">Cell membrane</location>
        <topology evidence="1">Single-pass membrane protein</topology>
    </subcellularLocation>
</comment>
<keyword evidence="2" id="KW-0217">Developmental protein</keyword>
<comment type="similarity">
    <text evidence="7">Belongs to the DVL/RTFL small polypeptides family.</text>
</comment>
<evidence type="ECO:0000256" key="4">
    <source>
        <dbReference type="ARBA" id="ARBA00022692"/>
    </source>
</evidence>
<evidence type="ECO:0000256" key="6">
    <source>
        <dbReference type="ARBA" id="ARBA00023136"/>
    </source>
</evidence>
<dbReference type="AlphaFoldDB" id="A0A816QQP6"/>
<gene>
    <name evidence="8" type="ORF">DARMORV10_C06P46600.1</name>
</gene>
<dbReference type="EMBL" id="HG994370">
    <property type="protein sequence ID" value="CAF2064345.1"/>
    <property type="molecule type" value="Genomic_DNA"/>
</dbReference>
<proteinExistence type="inferred from homology"/>
<keyword evidence="5" id="KW-1133">Transmembrane helix</keyword>
<evidence type="ECO:0000256" key="5">
    <source>
        <dbReference type="ARBA" id="ARBA00022989"/>
    </source>
</evidence>
<dbReference type="GO" id="GO:0008285">
    <property type="term" value="P:negative regulation of cell population proliferation"/>
    <property type="evidence" value="ECO:0007669"/>
    <property type="project" value="InterPro"/>
</dbReference>
<name>A0A816QQP6_BRANA</name>
<evidence type="ECO:0000256" key="2">
    <source>
        <dbReference type="ARBA" id="ARBA00022473"/>
    </source>
</evidence>
<sequence length="53" mass="6194">MAEFPAKKNSNSKTRINSFTTKCSSLGKQHRARLYILRRCVTMLLRSYIDQDD</sequence>
<dbReference type="PANTHER" id="PTHR33102">
    <property type="entry name" value="DVL19-RELATED-RELATED"/>
    <property type="match status" value="1"/>
</dbReference>
<dbReference type="Proteomes" id="UP001295469">
    <property type="component" value="Chromosome C06"/>
</dbReference>
<protein>
    <submittedName>
        <fullName evidence="8">(rape) hypothetical protein</fullName>
    </submittedName>
</protein>
<dbReference type="GO" id="GO:0005886">
    <property type="term" value="C:plasma membrane"/>
    <property type="evidence" value="ECO:0007669"/>
    <property type="project" value="UniProtKB-SubCell"/>
</dbReference>
<dbReference type="GO" id="GO:0048367">
    <property type="term" value="P:shoot system development"/>
    <property type="evidence" value="ECO:0007669"/>
    <property type="project" value="UniProtKB-ARBA"/>
</dbReference>
<accession>A0A816QQP6</accession>
<evidence type="ECO:0000256" key="3">
    <source>
        <dbReference type="ARBA" id="ARBA00022475"/>
    </source>
</evidence>
<dbReference type="InterPro" id="IPR051525">
    <property type="entry name" value="DVL_RTFL_regulatory"/>
</dbReference>
<evidence type="ECO:0000313" key="8">
    <source>
        <dbReference type="EMBL" id="CAF2064345.1"/>
    </source>
</evidence>
<dbReference type="Pfam" id="PF08137">
    <property type="entry name" value="DVL"/>
    <property type="match status" value="1"/>
</dbReference>
<keyword evidence="6" id="KW-0472">Membrane</keyword>
<organism evidence="8">
    <name type="scientific">Brassica napus</name>
    <name type="common">Rape</name>
    <dbReference type="NCBI Taxonomy" id="3708"/>
    <lineage>
        <taxon>Eukaryota</taxon>
        <taxon>Viridiplantae</taxon>
        <taxon>Streptophyta</taxon>
        <taxon>Embryophyta</taxon>
        <taxon>Tracheophyta</taxon>
        <taxon>Spermatophyta</taxon>
        <taxon>Magnoliopsida</taxon>
        <taxon>eudicotyledons</taxon>
        <taxon>Gunneridae</taxon>
        <taxon>Pentapetalae</taxon>
        <taxon>rosids</taxon>
        <taxon>malvids</taxon>
        <taxon>Brassicales</taxon>
        <taxon>Brassicaceae</taxon>
        <taxon>Brassiceae</taxon>
        <taxon>Brassica</taxon>
    </lineage>
</organism>
<evidence type="ECO:0000256" key="7">
    <source>
        <dbReference type="ARBA" id="ARBA00024340"/>
    </source>
</evidence>
<evidence type="ECO:0000256" key="1">
    <source>
        <dbReference type="ARBA" id="ARBA00004162"/>
    </source>
</evidence>
<keyword evidence="4" id="KW-0812">Transmembrane</keyword>